<evidence type="ECO:0000313" key="2">
    <source>
        <dbReference type="Proteomes" id="UP000050795"/>
    </source>
</evidence>
<feature type="compositionally biased region" description="Low complexity" evidence="1">
    <location>
        <begin position="117"/>
        <end position="138"/>
    </location>
</feature>
<dbReference type="PANTHER" id="PTHR12751">
    <property type="entry name" value="PHOSPHATASE AND ACTIN REGULATOR PHACTR"/>
    <property type="match status" value="1"/>
</dbReference>
<feature type="region of interest" description="Disordered" evidence="1">
    <location>
        <begin position="1"/>
        <end position="45"/>
    </location>
</feature>
<dbReference type="Proteomes" id="UP000050795">
    <property type="component" value="Unassembled WGS sequence"/>
</dbReference>
<feature type="compositionally biased region" description="Basic and acidic residues" evidence="1">
    <location>
        <begin position="584"/>
        <end position="601"/>
    </location>
</feature>
<feature type="region of interest" description="Disordered" evidence="1">
    <location>
        <begin position="113"/>
        <end position="143"/>
    </location>
</feature>
<feature type="region of interest" description="Disordered" evidence="1">
    <location>
        <begin position="578"/>
        <end position="628"/>
    </location>
</feature>
<reference evidence="2" key="1">
    <citation type="submission" date="2022-06" db="EMBL/GenBank/DDBJ databases">
        <authorList>
            <person name="Berger JAMES D."/>
            <person name="Berger JAMES D."/>
        </authorList>
    </citation>
    <scope>NUCLEOTIDE SEQUENCE [LARGE SCALE GENOMIC DNA]</scope>
</reference>
<evidence type="ECO:0000256" key="1">
    <source>
        <dbReference type="SAM" id="MobiDB-lite"/>
    </source>
</evidence>
<feature type="region of interest" description="Disordered" evidence="1">
    <location>
        <begin position="531"/>
        <end position="560"/>
    </location>
</feature>
<feature type="compositionally biased region" description="Acidic residues" evidence="1">
    <location>
        <begin position="602"/>
        <end position="612"/>
    </location>
</feature>
<dbReference type="GO" id="GO:0030036">
    <property type="term" value="P:actin cytoskeleton organization"/>
    <property type="evidence" value="ECO:0007669"/>
    <property type="project" value="TreeGrafter"/>
</dbReference>
<dbReference type="GO" id="GO:0003779">
    <property type="term" value="F:actin binding"/>
    <property type="evidence" value="ECO:0007669"/>
    <property type="project" value="TreeGrafter"/>
</dbReference>
<feature type="compositionally biased region" description="Low complexity" evidence="1">
    <location>
        <begin position="415"/>
        <end position="427"/>
    </location>
</feature>
<keyword evidence="2" id="KW-1185">Reference proteome</keyword>
<organism evidence="2 3">
    <name type="scientific">Trichobilharzia regenti</name>
    <name type="common">Nasal bird schistosome</name>
    <dbReference type="NCBI Taxonomy" id="157069"/>
    <lineage>
        <taxon>Eukaryota</taxon>
        <taxon>Metazoa</taxon>
        <taxon>Spiralia</taxon>
        <taxon>Lophotrochozoa</taxon>
        <taxon>Platyhelminthes</taxon>
        <taxon>Trematoda</taxon>
        <taxon>Digenea</taxon>
        <taxon>Strigeidida</taxon>
        <taxon>Schistosomatoidea</taxon>
        <taxon>Schistosomatidae</taxon>
        <taxon>Trichobilharzia</taxon>
    </lineage>
</organism>
<feature type="compositionally biased region" description="Polar residues" evidence="1">
    <location>
        <begin position="1"/>
        <end position="28"/>
    </location>
</feature>
<feature type="compositionally biased region" description="Basic and acidic residues" evidence="1">
    <location>
        <begin position="36"/>
        <end position="45"/>
    </location>
</feature>
<proteinExistence type="predicted"/>
<protein>
    <submittedName>
        <fullName evidence="3">Protein kinase domain-containing protein</fullName>
    </submittedName>
</protein>
<feature type="compositionally biased region" description="Polar residues" evidence="1">
    <location>
        <begin position="531"/>
        <end position="540"/>
    </location>
</feature>
<feature type="region of interest" description="Disordered" evidence="1">
    <location>
        <begin position="408"/>
        <end position="427"/>
    </location>
</feature>
<evidence type="ECO:0000313" key="3">
    <source>
        <dbReference type="WBParaSite" id="TREG1_128010.1"/>
    </source>
</evidence>
<accession>A0AA85J4E3</accession>
<name>A0AA85J4E3_TRIRE</name>
<dbReference type="AlphaFoldDB" id="A0AA85J4E3"/>
<sequence>MGSVNSHTANSSTVGQSIATTTTATKQMSVPAGDSMKLDNSHGRTNESLYTNFWQRLFRRTKSLDSDAILTPETEKPNSPSNKFHVQPYNLENNASEQHTTPVTIIRPPTMTKTAVTPNLTPPNSTTNTTTTTPRPLSMDSSDLKANPYRFERKHAPDYGHHQFQITSLSNRKQRLIRSHHSQYQQNNNHNSTIGNRNSSPPAIIHPIRENSVDGCGGSGGYSFGRRRTLSKIDIRNCNLSKRESKSQNYLHLTDSPKMRYIRVMHAFASVPDLTKKPRRSALKGSRNNSVNRLVSECEPVAASPIPMNSDSFSLTPPTPVEIHHLLHFHNNHSQHSTDISTTRNNIKPVIKMDSMKSSNDSDWSTGKYESTNENVKLNNDVKIAYSKYSPEPKRTHESSRRHFNFTSDLYNEDSNNNNNNNSNNNNGFVQTIHYLQDLDEVSVSRMEESIDEVEASYNYDGDVNKIDSEDDVKVKQEVTTATAAAADSSDSDQNTEEKTIEQQIPRFHSKLLRRDSIEHYLGVNKVSSNAVNKHNPQSLDENKHTPIDKINNNSSNNHDLVNKLDAVHEMNFVGKESVQQSIEEDRINDSDKESVVKENDTEVDDPDEEYDDKSSVNSVSESFRDDDYSPKPLLTEVLSPALCAAGYGPVGHLLTRWLPQRNFCELLIGTNESLDTSEDSKWCRRKELLKELARTSSMYTEDMTHEMFMLRFSEFVEVQELEPCDRSADKPWIRLTPKDKALIRRELNDYKMAEMDVHQDSRQFTRFHPP</sequence>
<dbReference type="WBParaSite" id="TREG1_128010.1">
    <property type="protein sequence ID" value="TREG1_128010.1"/>
    <property type="gene ID" value="TREG1_128010"/>
</dbReference>
<dbReference type="PANTHER" id="PTHR12751:SF18">
    <property type="entry name" value="PHOSPHATASE AND ACTIN REGULATOR 1"/>
    <property type="match status" value="1"/>
</dbReference>
<reference evidence="3" key="2">
    <citation type="submission" date="2023-11" db="UniProtKB">
        <authorList>
            <consortium name="WormBaseParasite"/>
        </authorList>
    </citation>
    <scope>IDENTIFICATION</scope>
</reference>